<dbReference type="GO" id="GO:0005524">
    <property type="term" value="F:ATP binding"/>
    <property type="evidence" value="ECO:0007669"/>
    <property type="project" value="UniProtKB-KW"/>
</dbReference>
<evidence type="ECO:0000259" key="9">
    <source>
        <dbReference type="PROSITE" id="PS50929"/>
    </source>
</evidence>
<feature type="transmembrane region" description="Helical" evidence="7">
    <location>
        <begin position="66"/>
        <end position="85"/>
    </location>
</feature>
<dbReference type="Gene3D" id="1.20.1560.10">
    <property type="entry name" value="ABC transporter type 1, transmembrane domain"/>
    <property type="match status" value="1"/>
</dbReference>
<sequence>MANEPKQERLLLTKQDTWVRPFFKKYKRLLALVLFLGLMTFFAGSALMFTSGFLISKSATRPWNVLVVYVPIVLTRAFGIGRPVFRYTERLGSHNWVLKMTSDIRYKLYRSLESRASQSKEEFQTGSILGILAEDIEHIQNLYLRTIFPTLIGLLLYVLIVVMLGFFSIPFALMIALLLGILIIVLPLTSVAINRAKIYRRKYKRHVLYNQLTDSILGVGDWQYSGRYDEFLTRYNESESAVREEDIKLNRYTRFQDLVIQFVFGLIVLAIFFWAGTYFGDKGGSALNWVAAFTLAVFPLMDAFSPISQGVTELPMYEDSTKRLHELPQVEDEETAIASELTDLSFDQYDVCLEDVSFNYQSEGKVILSDFSLTIPTGQKIAVLGKSGTGKTTLTKLIRHDLVPDKGMITIGGHAVSEIADMSPHVGVLNQAPHLFNTSILNNVRLGNVEATDEEVFQAIKQAGLQPVIDALPNGADTVVEEAGQRFSGGEQQRIALARILLQKVPVVIVDEPTIGLDPITENALLTTVFDVLKDKTVIWVTHHLMAIEKADRVIFIEEGAIKMDGSPQELKQTNEHYRHLLSLDYN</sequence>
<feature type="transmembrane region" description="Helical" evidence="7">
    <location>
        <begin position="147"/>
        <end position="167"/>
    </location>
</feature>
<dbReference type="Gene3D" id="3.40.50.300">
    <property type="entry name" value="P-loop containing nucleotide triphosphate hydrolases"/>
    <property type="match status" value="1"/>
</dbReference>
<dbReference type="InterPro" id="IPR027417">
    <property type="entry name" value="P-loop_NTPase"/>
</dbReference>
<comment type="subcellular location">
    <subcellularLocation>
        <location evidence="1">Cell membrane</location>
        <topology evidence="1">Multi-pass membrane protein</topology>
    </subcellularLocation>
</comment>
<dbReference type="SUPFAM" id="SSF90123">
    <property type="entry name" value="ABC transporter transmembrane region"/>
    <property type="match status" value="1"/>
</dbReference>
<reference evidence="10 11" key="1">
    <citation type="submission" date="2017-05" db="EMBL/GenBank/DDBJ databases">
        <title>Vagococcus spp. assemblies.</title>
        <authorList>
            <person name="Gulvik C.A."/>
        </authorList>
    </citation>
    <scope>NUCLEOTIDE SEQUENCE [LARGE SCALE GENOMIC DNA]</scope>
    <source>
        <strain evidence="10 11">CCUG 41755</strain>
    </source>
</reference>
<organism evidence="10 11">
    <name type="scientific">Vagococcus fessus</name>
    <dbReference type="NCBI Taxonomy" id="120370"/>
    <lineage>
        <taxon>Bacteria</taxon>
        <taxon>Bacillati</taxon>
        <taxon>Bacillota</taxon>
        <taxon>Bacilli</taxon>
        <taxon>Lactobacillales</taxon>
        <taxon>Enterococcaceae</taxon>
        <taxon>Vagococcus</taxon>
    </lineage>
</organism>
<dbReference type="GO" id="GO:0034040">
    <property type="term" value="F:ATPase-coupled lipid transmembrane transporter activity"/>
    <property type="evidence" value="ECO:0007669"/>
    <property type="project" value="TreeGrafter"/>
</dbReference>
<dbReference type="InterPro" id="IPR011527">
    <property type="entry name" value="ABC1_TM_dom"/>
</dbReference>
<evidence type="ECO:0000259" key="8">
    <source>
        <dbReference type="PROSITE" id="PS50893"/>
    </source>
</evidence>
<dbReference type="OrthoDB" id="9802264at2"/>
<dbReference type="EMBL" id="NGJY01000006">
    <property type="protein sequence ID" value="RSU01321.1"/>
    <property type="molecule type" value="Genomic_DNA"/>
</dbReference>
<evidence type="ECO:0000256" key="6">
    <source>
        <dbReference type="ARBA" id="ARBA00023136"/>
    </source>
</evidence>
<dbReference type="InterPro" id="IPR014223">
    <property type="entry name" value="ABC_CydC/D"/>
</dbReference>
<keyword evidence="6 7" id="KW-0472">Membrane</keyword>
<name>A0A430A3Y4_9ENTE</name>
<keyword evidence="2 7" id="KW-0812">Transmembrane</keyword>
<keyword evidence="4" id="KW-0067">ATP-binding</keyword>
<protein>
    <submittedName>
        <fullName evidence="10">Thiol reductant ABC exporter subunit CydC</fullName>
    </submittedName>
</protein>
<dbReference type="Pfam" id="PF00664">
    <property type="entry name" value="ABC_membrane"/>
    <property type="match status" value="1"/>
</dbReference>
<feature type="transmembrane region" description="Helical" evidence="7">
    <location>
        <begin position="258"/>
        <end position="280"/>
    </location>
</feature>
<evidence type="ECO:0000313" key="11">
    <source>
        <dbReference type="Proteomes" id="UP000287101"/>
    </source>
</evidence>
<dbReference type="PROSITE" id="PS00211">
    <property type="entry name" value="ABC_TRANSPORTER_1"/>
    <property type="match status" value="1"/>
</dbReference>
<feature type="domain" description="ABC transporter" evidence="8">
    <location>
        <begin position="351"/>
        <end position="584"/>
    </location>
</feature>
<dbReference type="InterPro" id="IPR039421">
    <property type="entry name" value="Type_1_exporter"/>
</dbReference>
<dbReference type="PANTHER" id="PTHR24221:SF653">
    <property type="entry name" value="TRANSPORT ATP-BINDING PROTEIN CYDC"/>
    <property type="match status" value="1"/>
</dbReference>
<dbReference type="InterPro" id="IPR003439">
    <property type="entry name" value="ABC_transporter-like_ATP-bd"/>
</dbReference>
<evidence type="ECO:0000256" key="3">
    <source>
        <dbReference type="ARBA" id="ARBA00022741"/>
    </source>
</evidence>
<dbReference type="PROSITE" id="PS50893">
    <property type="entry name" value="ABC_TRANSPORTER_2"/>
    <property type="match status" value="1"/>
</dbReference>
<dbReference type="Proteomes" id="UP000287101">
    <property type="component" value="Unassembled WGS sequence"/>
</dbReference>
<dbReference type="GO" id="GO:0045454">
    <property type="term" value="P:cell redox homeostasis"/>
    <property type="evidence" value="ECO:0007669"/>
    <property type="project" value="InterPro"/>
</dbReference>
<dbReference type="GO" id="GO:0016887">
    <property type="term" value="F:ATP hydrolysis activity"/>
    <property type="evidence" value="ECO:0007669"/>
    <property type="project" value="InterPro"/>
</dbReference>
<dbReference type="PANTHER" id="PTHR24221">
    <property type="entry name" value="ATP-BINDING CASSETTE SUB-FAMILY B"/>
    <property type="match status" value="1"/>
</dbReference>
<feature type="domain" description="ABC transmembrane type-1" evidence="9">
    <location>
        <begin position="31"/>
        <end position="316"/>
    </location>
</feature>
<dbReference type="InterPro" id="IPR003593">
    <property type="entry name" value="AAA+_ATPase"/>
</dbReference>
<gene>
    <name evidence="10" type="ORF">CBF31_10760</name>
</gene>
<dbReference type="PROSITE" id="PS50929">
    <property type="entry name" value="ABC_TM1F"/>
    <property type="match status" value="1"/>
</dbReference>
<keyword evidence="11" id="KW-1185">Reference proteome</keyword>
<keyword evidence="5 7" id="KW-1133">Transmembrane helix</keyword>
<dbReference type="AlphaFoldDB" id="A0A430A3Y4"/>
<dbReference type="SUPFAM" id="SSF52540">
    <property type="entry name" value="P-loop containing nucleoside triphosphate hydrolases"/>
    <property type="match status" value="1"/>
</dbReference>
<evidence type="ECO:0000313" key="10">
    <source>
        <dbReference type="EMBL" id="RSU01321.1"/>
    </source>
</evidence>
<feature type="transmembrane region" description="Helical" evidence="7">
    <location>
        <begin position="29"/>
        <end position="54"/>
    </location>
</feature>
<dbReference type="SMART" id="SM00382">
    <property type="entry name" value="AAA"/>
    <property type="match status" value="1"/>
</dbReference>
<evidence type="ECO:0000256" key="7">
    <source>
        <dbReference type="SAM" id="Phobius"/>
    </source>
</evidence>
<dbReference type="InterPro" id="IPR017871">
    <property type="entry name" value="ABC_transporter-like_CS"/>
</dbReference>
<accession>A0A430A3Y4</accession>
<dbReference type="NCBIfam" id="TIGR02868">
    <property type="entry name" value="CydC"/>
    <property type="match status" value="1"/>
</dbReference>
<dbReference type="Pfam" id="PF00005">
    <property type="entry name" value="ABC_tran"/>
    <property type="match status" value="1"/>
</dbReference>
<dbReference type="RefSeq" id="WP_126832881.1">
    <property type="nucleotide sequence ID" value="NZ_CBCRYB010000011.1"/>
</dbReference>
<dbReference type="InterPro" id="IPR036640">
    <property type="entry name" value="ABC1_TM_sf"/>
</dbReference>
<proteinExistence type="predicted"/>
<dbReference type="GO" id="GO:0034775">
    <property type="term" value="P:glutathione transmembrane transport"/>
    <property type="evidence" value="ECO:0007669"/>
    <property type="project" value="InterPro"/>
</dbReference>
<evidence type="ECO:0000256" key="1">
    <source>
        <dbReference type="ARBA" id="ARBA00004651"/>
    </source>
</evidence>
<evidence type="ECO:0000256" key="5">
    <source>
        <dbReference type="ARBA" id="ARBA00022989"/>
    </source>
</evidence>
<dbReference type="CDD" id="cd03247">
    <property type="entry name" value="ABCC_cytochrome_bd"/>
    <property type="match status" value="1"/>
</dbReference>
<dbReference type="GO" id="GO:0005886">
    <property type="term" value="C:plasma membrane"/>
    <property type="evidence" value="ECO:0007669"/>
    <property type="project" value="UniProtKB-SubCell"/>
</dbReference>
<evidence type="ECO:0000256" key="4">
    <source>
        <dbReference type="ARBA" id="ARBA00022840"/>
    </source>
</evidence>
<feature type="transmembrane region" description="Helical" evidence="7">
    <location>
        <begin position="173"/>
        <end position="193"/>
    </location>
</feature>
<dbReference type="GO" id="GO:0140359">
    <property type="term" value="F:ABC-type transporter activity"/>
    <property type="evidence" value="ECO:0007669"/>
    <property type="project" value="InterPro"/>
</dbReference>
<comment type="caution">
    <text evidence="10">The sequence shown here is derived from an EMBL/GenBank/DDBJ whole genome shotgun (WGS) entry which is preliminary data.</text>
</comment>
<keyword evidence="3" id="KW-0547">Nucleotide-binding</keyword>
<evidence type="ECO:0000256" key="2">
    <source>
        <dbReference type="ARBA" id="ARBA00022692"/>
    </source>
</evidence>